<evidence type="ECO:0000313" key="3">
    <source>
        <dbReference type="Proteomes" id="UP000237000"/>
    </source>
</evidence>
<feature type="region of interest" description="Disordered" evidence="1">
    <location>
        <begin position="55"/>
        <end position="76"/>
    </location>
</feature>
<comment type="caution">
    <text evidence="2">The sequence shown here is derived from an EMBL/GenBank/DDBJ whole genome shotgun (WGS) entry which is preliminary data.</text>
</comment>
<reference evidence="3" key="1">
    <citation type="submission" date="2016-06" db="EMBL/GenBank/DDBJ databases">
        <title>Parallel loss of symbiosis genes in relatives of nitrogen-fixing non-legume Parasponia.</title>
        <authorList>
            <person name="Van Velzen R."/>
            <person name="Holmer R."/>
            <person name="Bu F."/>
            <person name="Rutten L."/>
            <person name="Van Zeijl A."/>
            <person name="Liu W."/>
            <person name="Santuari L."/>
            <person name="Cao Q."/>
            <person name="Sharma T."/>
            <person name="Shen D."/>
            <person name="Roswanjaya Y."/>
            <person name="Wardhani T."/>
            <person name="Kalhor M.S."/>
            <person name="Jansen J."/>
            <person name="Van den Hoogen J."/>
            <person name="Gungor B."/>
            <person name="Hartog M."/>
            <person name="Hontelez J."/>
            <person name="Verver J."/>
            <person name="Yang W.-C."/>
            <person name="Schijlen E."/>
            <person name="Repin R."/>
            <person name="Schilthuizen M."/>
            <person name="Schranz E."/>
            <person name="Heidstra R."/>
            <person name="Miyata K."/>
            <person name="Fedorova E."/>
            <person name="Kohlen W."/>
            <person name="Bisseling T."/>
            <person name="Smit S."/>
            <person name="Geurts R."/>
        </authorList>
    </citation>
    <scope>NUCLEOTIDE SEQUENCE [LARGE SCALE GENOMIC DNA]</scope>
    <source>
        <strain evidence="3">cv. RG33-2</strain>
    </source>
</reference>
<proteinExistence type="predicted"/>
<name>A0A2P5C772_TREOI</name>
<dbReference type="AlphaFoldDB" id="A0A2P5C772"/>
<feature type="region of interest" description="Disordered" evidence="1">
    <location>
        <begin position="1"/>
        <end position="24"/>
    </location>
</feature>
<dbReference type="EMBL" id="JXTC01000403">
    <property type="protein sequence ID" value="PON56883.1"/>
    <property type="molecule type" value="Genomic_DNA"/>
</dbReference>
<feature type="compositionally biased region" description="Basic and acidic residues" evidence="1">
    <location>
        <begin position="57"/>
        <end position="76"/>
    </location>
</feature>
<evidence type="ECO:0000313" key="2">
    <source>
        <dbReference type="EMBL" id="PON56883.1"/>
    </source>
</evidence>
<dbReference type="STRING" id="63057.A0A2P5C772"/>
<keyword evidence="3" id="KW-1185">Reference proteome</keyword>
<organism evidence="2 3">
    <name type="scientific">Trema orientale</name>
    <name type="common">Charcoal tree</name>
    <name type="synonym">Celtis orientalis</name>
    <dbReference type="NCBI Taxonomy" id="63057"/>
    <lineage>
        <taxon>Eukaryota</taxon>
        <taxon>Viridiplantae</taxon>
        <taxon>Streptophyta</taxon>
        <taxon>Embryophyta</taxon>
        <taxon>Tracheophyta</taxon>
        <taxon>Spermatophyta</taxon>
        <taxon>Magnoliopsida</taxon>
        <taxon>eudicotyledons</taxon>
        <taxon>Gunneridae</taxon>
        <taxon>Pentapetalae</taxon>
        <taxon>rosids</taxon>
        <taxon>fabids</taxon>
        <taxon>Rosales</taxon>
        <taxon>Cannabaceae</taxon>
        <taxon>Trema</taxon>
    </lineage>
</organism>
<sequence>MISDNQTLDSRDTVDPDSDFGGSDRAFSPWATILLGMMDHSRRWRTFGWLEFDKDDDDRNVKDGDNEQQEARHGGEDIELDRELGSFIWRRRSLATIQQLL</sequence>
<gene>
    <name evidence="2" type="ORF">TorRG33x02_295020</name>
</gene>
<accession>A0A2P5C772</accession>
<protein>
    <submittedName>
        <fullName evidence="2">Uncharacterized protein</fullName>
    </submittedName>
</protein>
<dbReference type="InParanoid" id="A0A2P5C772"/>
<dbReference type="Proteomes" id="UP000237000">
    <property type="component" value="Unassembled WGS sequence"/>
</dbReference>
<evidence type="ECO:0000256" key="1">
    <source>
        <dbReference type="SAM" id="MobiDB-lite"/>
    </source>
</evidence>